<proteinExistence type="predicted"/>
<dbReference type="EMBL" id="MRTF01000009">
    <property type="protein sequence ID" value="OME89809.1"/>
    <property type="molecule type" value="Genomic_DNA"/>
</dbReference>
<gene>
    <name evidence="1" type="ORF">BK123_25985</name>
</gene>
<organism evidence="1 2">
    <name type="scientific">Paenibacillus lautus</name>
    <name type="common">Bacillus lautus</name>
    <dbReference type="NCBI Taxonomy" id="1401"/>
    <lineage>
        <taxon>Bacteria</taxon>
        <taxon>Bacillati</taxon>
        <taxon>Bacillota</taxon>
        <taxon>Bacilli</taxon>
        <taxon>Bacillales</taxon>
        <taxon>Paenibacillaceae</taxon>
        <taxon>Paenibacillus</taxon>
    </lineage>
</organism>
<name>A0A1R1AWK3_PAELA</name>
<dbReference type="OrthoDB" id="2618743at2"/>
<dbReference type="AlphaFoldDB" id="A0A1R1AWK3"/>
<evidence type="ECO:0000313" key="1">
    <source>
        <dbReference type="EMBL" id="OME89809.1"/>
    </source>
</evidence>
<comment type="caution">
    <text evidence="1">The sequence shown here is derived from an EMBL/GenBank/DDBJ whole genome shotgun (WGS) entry which is preliminary data.</text>
</comment>
<dbReference type="Proteomes" id="UP000187074">
    <property type="component" value="Unassembled WGS sequence"/>
</dbReference>
<sequence length="141" mass="16940">MKIYRLDELEGSCYIEVLPGPYRNRCWNVDSIYMDEETFGYLESAVEKEYEPYDHYAFNELDAERWRRIVNRLEETLIFLKGRPQAEELKEHIGFIFTSSETDFIEALEENMDQLIRLMQEFVDWIAFQLQNHKVISILGI</sequence>
<evidence type="ECO:0000313" key="2">
    <source>
        <dbReference type="Proteomes" id="UP000187074"/>
    </source>
</evidence>
<reference evidence="1 2" key="1">
    <citation type="submission" date="2016-11" db="EMBL/GenBank/DDBJ databases">
        <title>Paenibacillus species isolates.</title>
        <authorList>
            <person name="Beno S.M."/>
        </authorList>
    </citation>
    <scope>NUCLEOTIDE SEQUENCE [LARGE SCALE GENOMIC DNA]</scope>
    <source>
        <strain evidence="1 2">FSL F4-0100</strain>
    </source>
</reference>
<dbReference type="RefSeq" id="WP_076325238.1">
    <property type="nucleotide sequence ID" value="NZ_MRTF01000009.1"/>
</dbReference>
<dbReference type="STRING" id="1401.BK123_25985"/>
<protein>
    <recommendedName>
        <fullName evidence="3">DUF1877 family protein</fullName>
    </recommendedName>
</protein>
<evidence type="ECO:0008006" key="3">
    <source>
        <dbReference type="Google" id="ProtNLM"/>
    </source>
</evidence>
<accession>A0A1R1AWK3</accession>